<proteinExistence type="predicted"/>
<evidence type="ECO:0000256" key="1">
    <source>
        <dbReference type="SAM" id="MobiDB-lite"/>
    </source>
</evidence>
<gene>
    <name evidence="2" type="ORF">AB1Y20_001628</name>
</gene>
<name>A0AB34K8A4_PRYPA</name>
<reference evidence="2 3" key="1">
    <citation type="journal article" date="2024" name="Science">
        <title>Giant polyketide synthase enzymes in the biosynthesis of giant marine polyether toxins.</title>
        <authorList>
            <person name="Fallon T.R."/>
            <person name="Shende V.V."/>
            <person name="Wierzbicki I.H."/>
            <person name="Pendleton A.L."/>
            <person name="Watervoot N.F."/>
            <person name="Auber R.P."/>
            <person name="Gonzalez D.J."/>
            <person name="Wisecaver J.H."/>
            <person name="Moore B.S."/>
        </authorList>
    </citation>
    <scope>NUCLEOTIDE SEQUENCE [LARGE SCALE GENOMIC DNA]</scope>
    <source>
        <strain evidence="2 3">12B1</strain>
    </source>
</reference>
<sequence length="249" mass="27730">MPRPRGSKNKEKPQRQKALEETYNPLLKKPLEVVGKMIDVPGSHWGSSATRNELNKIYKCAVKDYSLMHRPHPDATPTKAFFLTELGEDGHGGESVDFWMPYPEPFLTFYYKTFPDELTKAKVGLTSSDQAAAQNRRAVHEVEDVGNSQGPSSEREEQASRTLALKFVQLESTTKVPAGKKMAGRTRSLYACTIKEGDKVCGSHITVYGKSTSSIFKHVRRFAARADQKAHSAALEELNKWSSRQAAGT</sequence>
<evidence type="ECO:0000313" key="2">
    <source>
        <dbReference type="EMBL" id="KAL1530729.1"/>
    </source>
</evidence>
<dbReference type="Proteomes" id="UP001515480">
    <property type="component" value="Unassembled WGS sequence"/>
</dbReference>
<evidence type="ECO:0000313" key="3">
    <source>
        <dbReference type="Proteomes" id="UP001515480"/>
    </source>
</evidence>
<keyword evidence="3" id="KW-1185">Reference proteome</keyword>
<accession>A0AB34K8A4</accession>
<comment type="caution">
    <text evidence="2">The sequence shown here is derived from an EMBL/GenBank/DDBJ whole genome shotgun (WGS) entry which is preliminary data.</text>
</comment>
<feature type="region of interest" description="Disordered" evidence="1">
    <location>
        <begin position="1"/>
        <end position="22"/>
    </location>
</feature>
<dbReference type="AlphaFoldDB" id="A0AB34K8A4"/>
<dbReference type="EMBL" id="JBGBPQ010000001">
    <property type="protein sequence ID" value="KAL1530729.1"/>
    <property type="molecule type" value="Genomic_DNA"/>
</dbReference>
<feature type="region of interest" description="Disordered" evidence="1">
    <location>
        <begin position="132"/>
        <end position="160"/>
    </location>
</feature>
<organism evidence="2 3">
    <name type="scientific">Prymnesium parvum</name>
    <name type="common">Toxic golden alga</name>
    <dbReference type="NCBI Taxonomy" id="97485"/>
    <lineage>
        <taxon>Eukaryota</taxon>
        <taxon>Haptista</taxon>
        <taxon>Haptophyta</taxon>
        <taxon>Prymnesiophyceae</taxon>
        <taxon>Prymnesiales</taxon>
        <taxon>Prymnesiaceae</taxon>
        <taxon>Prymnesium</taxon>
    </lineage>
</organism>
<protein>
    <submittedName>
        <fullName evidence="2">Uncharacterized protein</fullName>
    </submittedName>
</protein>
<feature type="compositionally biased region" description="Basic and acidic residues" evidence="1">
    <location>
        <begin position="8"/>
        <end position="20"/>
    </location>
</feature>